<dbReference type="EMBL" id="JARJCW010000111">
    <property type="protein sequence ID" value="KAJ7193177.1"/>
    <property type="molecule type" value="Genomic_DNA"/>
</dbReference>
<protein>
    <recommendedName>
        <fullName evidence="4">Chromatin modification-related protein EAF3</fullName>
    </recommendedName>
</protein>
<evidence type="ECO:0000256" key="1">
    <source>
        <dbReference type="SAM" id="MobiDB-lite"/>
    </source>
</evidence>
<gene>
    <name evidence="2" type="ORF">GGX14DRAFT_577539</name>
</gene>
<evidence type="ECO:0000313" key="2">
    <source>
        <dbReference type="EMBL" id="KAJ7193177.1"/>
    </source>
</evidence>
<dbReference type="InterPro" id="IPR016197">
    <property type="entry name" value="Chromo-like_dom_sf"/>
</dbReference>
<organism evidence="2 3">
    <name type="scientific">Mycena pura</name>
    <dbReference type="NCBI Taxonomy" id="153505"/>
    <lineage>
        <taxon>Eukaryota</taxon>
        <taxon>Fungi</taxon>
        <taxon>Dikarya</taxon>
        <taxon>Basidiomycota</taxon>
        <taxon>Agaricomycotina</taxon>
        <taxon>Agaricomycetes</taxon>
        <taxon>Agaricomycetidae</taxon>
        <taxon>Agaricales</taxon>
        <taxon>Marasmiineae</taxon>
        <taxon>Mycenaceae</taxon>
        <taxon>Mycena</taxon>
    </lineage>
</organism>
<evidence type="ECO:0008006" key="4">
    <source>
        <dbReference type="Google" id="ProtNLM"/>
    </source>
</evidence>
<sequence length="338" mass="37945">MGQPDGLRYFMRYQGRKTTWDEWVPVSRPLKDNKASRLLQVVPVTTAQHVRNRDSAAGPSASVHHRTPPAPRLQHNPPAAVQPRFQEGGVLLSVQVDYSCVLCSISTHQLQGHNISFFIAQQRLIGTAAHLHESTGRPIGYAGFILDTLDDSRSPDPDLILKDHDYCVVLWNDDKHSYEEIAKLKLLADLTRDDTAELTPAARDGPHVDTSGLGVTMRRTHDIFEFRKQVLSVITKCFLDLTEAILLLSRAHKLAVVGHFANVYHRVVDAYLFVDRREAETSIEYFALQLPTVPSASVHLVRNHKLVSRILAIISAFFLNQIEDNTSCTYLTTVARGR</sequence>
<name>A0AAD6Y281_9AGAR</name>
<comment type="caution">
    <text evidence="2">The sequence shown here is derived from an EMBL/GenBank/DDBJ whole genome shotgun (WGS) entry which is preliminary data.</text>
</comment>
<dbReference type="Gene3D" id="2.30.30.140">
    <property type="match status" value="1"/>
</dbReference>
<reference evidence="2" key="1">
    <citation type="submission" date="2023-03" db="EMBL/GenBank/DDBJ databases">
        <title>Massive genome expansion in bonnet fungi (Mycena s.s.) driven by repeated elements and novel gene families across ecological guilds.</title>
        <authorList>
            <consortium name="Lawrence Berkeley National Laboratory"/>
            <person name="Harder C.B."/>
            <person name="Miyauchi S."/>
            <person name="Viragh M."/>
            <person name="Kuo A."/>
            <person name="Thoen E."/>
            <person name="Andreopoulos B."/>
            <person name="Lu D."/>
            <person name="Skrede I."/>
            <person name="Drula E."/>
            <person name="Henrissat B."/>
            <person name="Morin E."/>
            <person name="Kohler A."/>
            <person name="Barry K."/>
            <person name="LaButti K."/>
            <person name="Morin E."/>
            <person name="Salamov A."/>
            <person name="Lipzen A."/>
            <person name="Mereny Z."/>
            <person name="Hegedus B."/>
            <person name="Baldrian P."/>
            <person name="Stursova M."/>
            <person name="Weitz H."/>
            <person name="Taylor A."/>
            <person name="Grigoriev I.V."/>
            <person name="Nagy L.G."/>
            <person name="Martin F."/>
            <person name="Kauserud H."/>
        </authorList>
    </citation>
    <scope>NUCLEOTIDE SEQUENCE</scope>
    <source>
        <strain evidence="2">9144</strain>
    </source>
</reference>
<feature type="region of interest" description="Disordered" evidence="1">
    <location>
        <begin position="49"/>
        <end position="76"/>
    </location>
</feature>
<keyword evidence="3" id="KW-1185">Reference proteome</keyword>
<evidence type="ECO:0000313" key="3">
    <source>
        <dbReference type="Proteomes" id="UP001219525"/>
    </source>
</evidence>
<proteinExistence type="predicted"/>
<accession>A0AAD6Y281</accession>
<dbReference type="SUPFAM" id="SSF54160">
    <property type="entry name" value="Chromo domain-like"/>
    <property type="match status" value="1"/>
</dbReference>
<dbReference type="Proteomes" id="UP001219525">
    <property type="component" value="Unassembled WGS sequence"/>
</dbReference>
<dbReference type="AlphaFoldDB" id="A0AAD6Y281"/>